<feature type="domain" description="Zinc finger Mcm10/DnaG-type" evidence="3">
    <location>
        <begin position="373"/>
        <end position="427"/>
    </location>
</feature>
<dbReference type="OrthoDB" id="202825at2759"/>
<dbReference type="PANTHER" id="PTHR13454:SF11">
    <property type="entry name" value="PROTEIN MCM10 HOMOLOG"/>
    <property type="match status" value="1"/>
</dbReference>
<dbReference type="GO" id="GO:0006270">
    <property type="term" value="P:DNA replication initiation"/>
    <property type="evidence" value="ECO:0007669"/>
    <property type="project" value="InterPro"/>
</dbReference>
<feature type="region of interest" description="Disordered" evidence="2">
    <location>
        <begin position="564"/>
        <end position="599"/>
    </location>
</feature>
<feature type="compositionally biased region" description="Polar residues" evidence="2">
    <location>
        <begin position="629"/>
        <end position="639"/>
    </location>
</feature>
<accession>A0A5B0MH81</accession>
<dbReference type="GO" id="GO:0003697">
    <property type="term" value="F:single-stranded DNA binding"/>
    <property type="evidence" value="ECO:0007669"/>
    <property type="project" value="InterPro"/>
</dbReference>
<feature type="compositionally biased region" description="Basic and acidic residues" evidence="2">
    <location>
        <begin position="643"/>
        <end position="666"/>
    </location>
</feature>
<dbReference type="InterPro" id="IPR012340">
    <property type="entry name" value="NA-bd_OB-fold"/>
</dbReference>
<evidence type="ECO:0000259" key="3">
    <source>
        <dbReference type="Pfam" id="PF09329"/>
    </source>
</evidence>
<feature type="region of interest" description="Disordered" evidence="2">
    <location>
        <begin position="24"/>
        <end position="43"/>
    </location>
</feature>
<feature type="compositionally biased region" description="Polar residues" evidence="2">
    <location>
        <begin position="459"/>
        <end position="474"/>
    </location>
</feature>
<feature type="compositionally biased region" description="Basic and acidic residues" evidence="2">
    <location>
        <begin position="209"/>
        <end position="223"/>
    </location>
</feature>
<evidence type="ECO:0000313" key="6">
    <source>
        <dbReference type="Proteomes" id="UP000324748"/>
    </source>
</evidence>
<feature type="compositionally biased region" description="Basic and acidic residues" evidence="2">
    <location>
        <begin position="680"/>
        <end position="700"/>
    </location>
</feature>
<dbReference type="Pfam" id="PF09329">
    <property type="entry name" value="zf-primase"/>
    <property type="match status" value="1"/>
</dbReference>
<dbReference type="Gene3D" id="2.40.50.140">
    <property type="entry name" value="Nucleic acid-binding proteins"/>
    <property type="match status" value="1"/>
</dbReference>
<sequence>MISSINPVKPPDLTEKRQKEIERLNERYGQQGPKKVQVKEEKQKSTLVEGFHDLRKESKNQTLIQTSKRSTSFASRAERPIQPPAELRGSDLTVNVKIPLGPIEFKPSTIDPEFSEIEPNSETRLKKRLLSHQTLQDYLSDRYVVRINELYAIIRKVELGRFQGGNDWKVPLVGDWVLFGVIGQKSDFKTTNPYIASQFNRMNNSNQPEDEKRSEQGTSKEKGSGTAAAVEEEEEVADELNDELQRDDQCKKKGKPETAPEEPKPKQRKFVTFKLIDMSSSKISSSGSGVINMILFEADSEIPNGQEPTQKTYRGGSGGAYEKFWKEQPGTLIGIMNPKVLKNRPQQATNYNRPKTEILSITPENDQSIIVIGRAKDLGSCVAKRLDTGNPCGDWCDLRNCGSNGSNSLAICDFHLQRQVRKVRASRAEFFSGTSGMVQHTGKSFVQSYNRKGKKTDQCDPSTKTGLLPPTQSKRTSINGQITYICGGNRSSLNDVTRNSRMKSFEERYRQPTDFEKVEGMKLKRKRELEEIQMNKILTDQKEKNDNYGMKCIQDAKLVLKKTHPGSTSKTFPQAKKQHLDPKDKSSTSTSSSSSTSRSIYSTAAVRAIGFDPTHQASNGSKSSHLHSNEATQKSSSAAYNDLLERCPQKQDKSVPKEKVKERENVDDIEEEGEDDDDASQERDHSLDAPEDQDGNKEAQEVGLVETLIGPPHDLQLGRPNNDDQEDHCEDADDDDEDDLIICG</sequence>
<feature type="region of interest" description="Disordered" evidence="2">
    <location>
        <begin position="452"/>
        <end position="474"/>
    </location>
</feature>
<feature type="region of interest" description="Disordered" evidence="2">
    <location>
        <begin position="613"/>
        <end position="744"/>
    </location>
</feature>
<dbReference type="EMBL" id="VDEP01000170">
    <property type="protein sequence ID" value="KAA1126775.1"/>
    <property type="molecule type" value="Genomic_DNA"/>
</dbReference>
<evidence type="ECO:0000313" key="5">
    <source>
        <dbReference type="EMBL" id="KAA1126775.1"/>
    </source>
</evidence>
<reference evidence="6 7" key="1">
    <citation type="submission" date="2019-05" db="EMBL/GenBank/DDBJ databases">
        <title>Emergence of the Ug99 lineage of the wheat stem rust pathogen through somatic hybridization.</title>
        <authorList>
            <person name="Li F."/>
            <person name="Upadhyaya N.M."/>
            <person name="Sperschneider J."/>
            <person name="Matny O."/>
            <person name="Nguyen-Phuc H."/>
            <person name="Mago R."/>
            <person name="Raley C."/>
            <person name="Miller M.E."/>
            <person name="Silverstein K.A.T."/>
            <person name="Henningsen E."/>
            <person name="Hirsch C.D."/>
            <person name="Visser B."/>
            <person name="Pretorius Z.A."/>
            <person name="Steffenson B.J."/>
            <person name="Schwessinger B."/>
            <person name="Dodds P.N."/>
            <person name="Figueroa M."/>
        </authorList>
    </citation>
    <scope>NUCLEOTIDE SEQUENCE [LARGE SCALE GENOMIC DNA]</scope>
    <source>
        <strain evidence="4">21-0</strain>
        <strain evidence="5 7">Ug99</strain>
    </source>
</reference>
<comment type="caution">
    <text evidence="4">The sequence shown here is derived from an EMBL/GenBank/DDBJ whole genome shotgun (WGS) entry which is preliminary data.</text>
</comment>
<feature type="compositionally biased region" description="Acidic residues" evidence="2">
    <location>
        <begin position="667"/>
        <end position="679"/>
    </location>
</feature>
<feature type="compositionally biased region" description="Acidic residues" evidence="2">
    <location>
        <begin position="230"/>
        <end position="242"/>
    </location>
</feature>
<feature type="compositionally biased region" description="Basic and acidic residues" evidence="2">
    <location>
        <begin position="243"/>
        <end position="265"/>
    </location>
</feature>
<feature type="compositionally biased region" description="Acidic residues" evidence="2">
    <location>
        <begin position="723"/>
        <end position="744"/>
    </location>
</feature>
<dbReference type="EMBL" id="VSWC01000145">
    <property type="protein sequence ID" value="KAA1076607.1"/>
    <property type="molecule type" value="Genomic_DNA"/>
</dbReference>
<evidence type="ECO:0000256" key="1">
    <source>
        <dbReference type="ARBA" id="ARBA00009679"/>
    </source>
</evidence>
<evidence type="ECO:0000256" key="2">
    <source>
        <dbReference type="SAM" id="MobiDB-lite"/>
    </source>
</evidence>
<comment type="similarity">
    <text evidence="1">Belongs to the MCM10 family.</text>
</comment>
<feature type="compositionally biased region" description="Low complexity" evidence="2">
    <location>
        <begin position="587"/>
        <end position="599"/>
    </location>
</feature>
<feature type="region of interest" description="Disordered" evidence="2">
    <location>
        <begin position="57"/>
        <end position="78"/>
    </location>
</feature>
<dbReference type="InterPro" id="IPR015408">
    <property type="entry name" value="Znf_Mcm10/DnaG"/>
</dbReference>
<organism evidence="4 6">
    <name type="scientific">Puccinia graminis f. sp. tritici</name>
    <dbReference type="NCBI Taxonomy" id="56615"/>
    <lineage>
        <taxon>Eukaryota</taxon>
        <taxon>Fungi</taxon>
        <taxon>Dikarya</taxon>
        <taxon>Basidiomycota</taxon>
        <taxon>Pucciniomycotina</taxon>
        <taxon>Pucciniomycetes</taxon>
        <taxon>Pucciniales</taxon>
        <taxon>Pucciniaceae</taxon>
        <taxon>Puccinia</taxon>
    </lineage>
</organism>
<keyword evidence="6" id="KW-1185">Reference proteome</keyword>
<dbReference type="PANTHER" id="PTHR13454">
    <property type="entry name" value="PROTEIN MCM10 HOMOLOG"/>
    <property type="match status" value="1"/>
</dbReference>
<dbReference type="GO" id="GO:0043596">
    <property type="term" value="C:nuclear replication fork"/>
    <property type="evidence" value="ECO:0007669"/>
    <property type="project" value="TreeGrafter"/>
</dbReference>
<feature type="region of interest" description="Disordered" evidence="2">
    <location>
        <begin position="199"/>
        <end position="270"/>
    </location>
</feature>
<dbReference type="GO" id="GO:0003688">
    <property type="term" value="F:DNA replication origin binding"/>
    <property type="evidence" value="ECO:0007669"/>
    <property type="project" value="TreeGrafter"/>
</dbReference>
<dbReference type="Proteomes" id="UP000325313">
    <property type="component" value="Unassembled WGS sequence"/>
</dbReference>
<evidence type="ECO:0000313" key="4">
    <source>
        <dbReference type="EMBL" id="KAA1076607.1"/>
    </source>
</evidence>
<name>A0A5B0MH81_PUCGR</name>
<protein>
    <recommendedName>
        <fullName evidence="3">Zinc finger Mcm10/DnaG-type domain-containing protein</fullName>
    </recommendedName>
</protein>
<gene>
    <name evidence="4" type="ORF">PGT21_013103</name>
    <name evidence="5" type="ORF">PGTUg99_018693</name>
</gene>
<dbReference type="AlphaFoldDB" id="A0A5B0MH81"/>
<dbReference type="InterPro" id="IPR040184">
    <property type="entry name" value="Mcm10"/>
</dbReference>
<dbReference type="Proteomes" id="UP000324748">
    <property type="component" value="Unassembled WGS sequence"/>
</dbReference>
<evidence type="ECO:0000313" key="7">
    <source>
        <dbReference type="Proteomes" id="UP000325313"/>
    </source>
</evidence>
<proteinExistence type="inferred from homology"/>
<feature type="compositionally biased region" description="Polar residues" evidence="2">
    <location>
        <begin position="60"/>
        <end position="74"/>
    </location>
</feature>